<comment type="caution">
    <text evidence="4">The sequence shown here is derived from an EMBL/GenBank/DDBJ whole genome shotgun (WGS) entry which is preliminary data.</text>
</comment>
<dbReference type="EMBL" id="JAAXKZ010000035">
    <property type="protein sequence ID" value="NMH92255.1"/>
    <property type="molecule type" value="Genomic_DNA"/>
</dbReference>
<dbReference type="Pfam" id="PF01740">
    <property type="entry name" value="STAS"/>
    <property type="match status" value="1"/>
</dbReference>
<dbReference type="NCBIfam" id="TIGR00377">
    <property type="entry name" value="ant_ant_sig"/>
    <property type="match status" value="1"/>
</dbReference>
<dbReference type="InterPro" id="IPR003658">
    <property type="entry name" value="Anti-sigma_ant"/>
</dbReference>
<comment type="similarity">
    <text evidence="1 2">Belongs to the anti-sigma-factor antagonist family.</text>
</comment>
<proteinExistence type="inferred from homology"/>
<protein>
    <recommendedName>
        <fullName evidence="2">Anti-sigma factor antagonist</fullName>
    </recommendedName>
</protein>
<dbReference type="InterPro" id="IPR036513">
    <property type="entry name" value="STAS_dom_sf"/>
</dbReference>
<gene>
    <name evidence="4" type="ORF">HF519_11875</name>
</gene>
<accession>A0A848DI69</accession>
<dbReference type="Proteomes" id="UP000586918">
    <property type="component" value="Unassembled WGS sequence"/>
</dbReference>
<dbReference type="SUPFAM" id="SSF52091">
    <property type="entry name" value="SpoIIaa-like"/>
    <property type="match status" value="1"/>
</dbReference>
<evidence type="ECO:0000313" key="4">
    <source>
        <dbReference type="EMBL" id="NMH92255.1"/>
    </source>
</evidence>
<dbReference type="InterPro" id="IPR002645">
    <property type="entry name" value="STAS_dom"/>
</dbReference>
<dbReference type="PROSITE" id="PS50801">
    <property type="entry name" value="STAS"/>
    <property type="match status" value="1"/>
</dbReference>
<sequence length="140" mass="15220">MSDSTMLHHGTDGPLEVRVHIPSPAVAVVRPFGELDLLTAPLFVERVEFQLTCHAHTIIDMRDVTFIGSCGVRALLEVHESARAAGVRLYVTSTDTRPTARILELTGLSELLPLVTTSTDELVAGLVRTWRPRVGAEPNG</sequence>
<organism evidence="4 5">
    <name type="scientific">Pseudonocardia bannensis</name>
    <dbReference type="NCBI Taxonomy" id="630973"/>
    <lineage>
        <taxon>Bacteria</taxon>
        <taxon>Bacillati</taxon>
        <taxon>Actinomycetota</taxon>
        <taxon>Actinomycetes</taxon>
        <taxon>Pseudonocardiales</taxon>
        <taxon>Pseudonocardiaceae</taxon>
        <taxon>Pseudonocardia</taxon>
    </lineage>
</organism>
<evidence type="ECO:0000256" key="2">
    <source>
        <dbReference type="RuleBase" id="RU003749"/>
    </source>
</evidence>
<dbReference type="GO" id="GO:0043856">
    <property type="term" value="F:anti-sigma factor antagonist activity"/>
    <property type="evidence" value="ECO:0007669"/>
    <property type="project" value="InterPro"/>
</dbReference>
<reference evidence="4 5" key="1">
    <citation type="submission" date="2020-04" db="EMBL/GenBank/DDBJ databases">
        <authorList>
            <person name="Klaysubun C."/>
            <person name="Duangmal K."/>
            <person name="Lipun K."/>
        </authorList>
    </citation>
    <scope>NUCLEOTIDE SEQUENCE [LARGE SCALE GENOMIC DNA]</scope>
    <source>
        <strain evidence="4 5">DSM 45300</strain>
    </source>
</reference>
<dbReference type="AlphaFoldDB" id="A0A848DI69"/>
<evidence type="ECO:0000313" key="5">
    <source>
        <dbReference type="Proteomes" id="UP000586918"/>
    </source>
</evidence>
<evidence type="ECO:0000256" key="1">
    <source>
        <dbReference type="ARBA" id="ARBA00009013"/>
    </source>
</evidence>
<evidence type="ECO:0000259" key="3">
    <source>
        <dbReference type="PROSITE" id="PS50801"/>
    </source>
</evidence>
<dbReference type="Gene3D" id="3.30.750.24">
    <property type="entry name" value="STAS domain"/>
    <property type="match status" value="1"/>
</dbReference>
<name>A0A848DI69_9PSEU</name>
<dbReference type="PANTHER" id="PTHR33495:SF2">
    <property type="entry name" value="ANTI-SIGMA FACTOR ANTAGONIST TM_1081-RELATED"/>
    <property type="match status" value="1"/>
</dbReference>
<dbReference type="RefSeq" id="WP_169412971.1">
    <property type="nucleotide sequence ID" value="NZ_JAAXKZ010000035.1"/>
</dbReference>
<dbReference type="PANTHER" id="PTHR33495">
    <property type="entry name" value="ANTI-SIGMA FACTOR ANTAGONIST TM_1081-RELATED-RELATED"/>
    <property type="match status" value="1"/>
</dbReference>
<keyword evidence="5" id="KW-1185">Reference proteome</keyword>
<feature type="domain" description="STAS" evidence="3">
    <location>
        <begin position="24"/>
        <end position="112"/>
    </location>
</feature>
<dbReference type="CDD" id="cd07043">
    <property type="entry name" value="STAS_anti-anti-sigma_factors"/>
    <property type="match status" value="1"/>
</dbReference>